<evidence type="ECO:0000256" key="4">
    <source>
        <dbReference type="ARBA" id="ARBA00022737"/>
    </source>
</evidence>
<protein>
    <submittedName>
        <fullName evidence="11">Golgi apparatus protein 1-like</fullName>
    </submittedName>
</protein>
<evidence type="ECO:0000313" key="11">
    <source>
        <dbReference type="RefSeq" id="XP_006824291.1"/>
    </source>
</evidence>
<evidence type="ECO:0000256" key="6">
    <source>
        <dbReference type="ARBA" id="ARBA00023136"/>
    </source>
</evidence>
<dbReference type="PROSITE" id="PS51289">
    <property type="entry name" value="GLG1_C_RICH"/>
    <property type="match status" value="2"/>
</dbReference>
<sequence>MESKDPEMDYTFMRVCKRMIKQFCPDSNPKDVFRCLKNHKNEPAMEQKCKMVITRRQITKNTDYRLKPELQKACSKDVPKFCAEELKSKSKSEDEFQGIIIECLKIKYREHRLSQDCEGQIRITMQDAAMDYRLDAQLKQACGKTIIRLCPDELDQPGGGRVEECLKAKLNSDGITDEVCRKHVIRLLQEGKADIHVDPVLYKSCALDIKHFCAGIPPGEGRQMSCLLEALEDKSVRLNEECRHMLTQRVEMWEYAAKVAPPETVADLMQQIQMSPSRNYYIIILLCVVGSLFIGGLFCGRATKRIKAELKNK</sequence>
<evidence type="ECO:0000256" key="8">
    <source>
        <dbReference type="PROSITE-ProRule" id="PRU00622"/>
    </source>
</evidence>
<feature type="repeat" description="Cys-rich GLG1" evidence="8">
    <location>
        <begin position="112"/>
        <end position="174"/>
    </location>
</feature>
<reference evidence="11" key="1">
    <citation type="submission" date="2025-08" db="UniProtKB">
        <authorList>
            <consortium name="RefSeq"/>
        </authorList>
    </citation>
    <scope>IDENTIFICATION</scope>
    <source>
        <tissue evidence="11">Testes</tissue>
    </source>
</reference>
<dbReference type="PANTHER" id="PTHR11884:SF1">
    <property type="entry name" value="GOLGI APPARATUS PROTEIN 1"/>
    <property type="match status" value="1"/>
</dbReference>
<comment type="subcellular location">
    <subcellularLocation>
        <location evidence="1">Membrane</location>
        <topology evidence="1">Single-pass type I membrane protein</topology>
    </subcellularLocation>
</comment>
<evidence type="ECO:0000256" key="1">
    <source>
        <dbReference type="ARBA" id="ARBA00004479"/>
    </source>
</evidence>
<evidence type="ECO:0000256" key="2">
    <source>
        <dbReference type="ARBA" id="ARBA00022692"/>
    </source>
</evidence>
<dbReference type="Pfam" id="PF00839">
    <property type="entry name" value="Cys_rich_FGFR"/>
    <property type="match status" value="4"/>
</dbReference>
<feature type="repeat" description="Cys-rich GLG1" evidence="8">
    <location>
        <begin position="175"/>
        <end position="235"/>
    </location>
</feature>
<dbReference type="InterPro" id="IPR039728">
    <property type="entry name" value="GLG1"/>
</dbReference>
<dbReference type="InterPro" id="IPR001893">
    <property type="entry name" value="Cys-rich_GLG1_repeat"/>
</dbReference>
<dbReference type="Proteomes" id="UP000694865">
    <property type="component" value="Unplaced"/>
</dbReference>
<keyword evidence="3" id="KW-0732">Signal</keyword>
<gene>
    <name evidence="11" type="primary">LOC102801849</name>
</gene>
<accession>A0ABM0MWA0</accession>
<name>A0ABM0MWA0_SACKO</name>
<keyword evidence="10" id="KW-1185">Reference proteome</keyword>
<evidence type="ECO:0000256" key="3">
    <source>
        <dbReference type="ARBA" id="ARBA00022729"/>
    </source>
</evidence>
<dbReference type="RefSeq" id="XP_006824291.1">
    <property type="nucleotide sequence ID" value="XM_006824228.1"/>
</dbReference>
<evidence type="ECO:0000256" key="5">
    <source>
        <dbReference type="ARBA" id="ARBA00022989"/>
    </source>
</evidence>
<evidence type="ECO:0000256" key="7">
    <source>
        <dbReference type="ARBA" id="ARBA00023180"/>
    </source>
</evidence>
<feature type="transmembrane region" description="Helical" evidence="9">
    <location>
        <begin position="280"/>
        <end position="303"/>
    </location>
</feature>
<dbReference type="PANTHER" id="PTHR11884">
    <property type="entry name" value="SELECTIN LIGAND RELATED"/>
    <property type="match status" value="1"/>
</dbReference>
<dbReference type="InterPro" id="IPR017873">
    <property type="entry name" value="Cys-rich_GLG1_repeat_euk"/>
</dbReference>
<keyword evidence="4" id="KW-0677">Repeat</keyword>
<keyword evidence="7" id="KW-0325">Glycoprotein</keyword>
<keyword evidence="5 9" id="KW-1133">Transmembrane helix</keyword>
<keyword evidence="6 9" id="KW-0472">Membrane</keyword>
<dbReference type="GeneID" id="102801849"/>
<proteinExistence type="predicted"/>
<keyword evidence="2 9" id="KW-0812">Transmembrane</keyword>
<organism evidence="10 11">
    <name type="scientific">Saccoglossus kowalevskii</name>
    <name type="common">Acorn worm</name>
    <dbReference type="NCBI Taxonomy" id="10224"/>
    <lineage>
        <taxon>Eukaryota</taxon>
        <taxon>Metazoa</taxon>
        <taxon>Hemichordata</taxon>
        <taxon>Enteropneusta</taxon>
        <taxon>Harrimaniidae</taxon>
        <taxon>Saccoglossus</taxon>
    </lineage>
</organism>
<evidence type="ECO:0000313" key="10">
    <source>
        <dbReference type="Proteomes" id="UP000694865"/>
    </source>
</evidence>
<evidence type="ECO:0000256" key="9">
    <source>
        <dbReference type="SAM" id="Phobius"/>
    </source>
</evidence>